<dbReference type="Gene3D" id="3.40.50.12160">
    <property type="entry name" value="Methylthiotransferase, N-terminal domain"/>
    <property type="match status" value="1"/>
</dbReference>
<feature type="binding site" evidence="13">
    <location>
        <position position="112"/>
    </location>
    <ligand>
        <name>[4Fe-4S] cluster</name>
        <dbReference type="ChEBI" id="CHEBI:49883"/>
        <label>1</label>
    </ligand>
</feature>
<dbReference type="PANTHER" id="PTHR43020:SF2">
    <property type="entry name" value="MITOCHONDRIAL TRNA METHYLTHIOTRANSFERASE CDK5RAP1"/>
    <property type="match status" value="1"/>
</dbReference>
<comment type="cofactor">
    <cofactor evidence="13">
        <name>[4Fe-4S] cluster</name>
        <dbReference type="ChEBI" id="CHEBI:49883"/>
    </cofactor>
    <text evidence="13">Binds 2 [4Fe-4S] clusters. One cluster is coordinated with 3 cysteines and an exchangeable S-adenosyl-L-methionine.</text>
</comment>
<evidence type="ECO:0000256" key="9">
    <source>
        <dbReference type="ARBA" id="ARBA00033765"/>
    </source>
</evidence>
<sequence length="491" mass="55542">MTNLIADIDIISAEEAQACDFKITADENTGKTRKLYIESYGCAMNFADSEIVASIMKEGGFDTTSDFYQADVIFLNTCSIREKAELTVRKRLTDFQRAKRSKPGMTIGVLGCMAERLKEKLLEEEKIVDIVVGPDAYRDLPNLLSVAEDGQKAVNTFLSREETYADISPVRLNSNGVTAFVSIMRGCDNMCSFCVVPFTRGRERSRDPYSIVEEAKDLFSKGYKEVTLLGQNVDSYKWSAEENNKARLNKKDEDSTTVVNFANLLEMVALVDPMLRVRFSTSHPKDITNEVLYTIKKYDNICNYIHLPAQSGNSRVLEMMNRTYDREWYLERISKIREILGEECGISSDMITGFCSETEEEHQDTLSLMDIVKFDFSYMFYYSERPGTLAAKKYPDDISLEVKKRRLSEVIVKQSATSLMRNKLDLGKEQIILVEGPSKKSADDYKGRNSANKVVIIPAGNYSKGDYLSVKIIDCTPATLFGEVIEINPKH</sequence>
<dbReference type="PROSITE" id="PS50926">
    <property type="entry name" value="TRAM"/>
    <property type="match status" value="1"/>
</dbReference>
<evidence type="ECO:0000313" key="18">
    <source>
        <dbReference type="Proteomes" id="UP000198790"/>
    </source>
</evidence>
<dbReference type="PANTHER" id="PTHR43020">
    <property type="entry name" value="CDK5 REGULATORY SUBUNIT-ASSOCIATED PROTEIN 1"/>
    <property type="match status" value="1"/>
</dbReference>
<keyword evidence="6 13" id="KW-0479">Metal-binding</keyword>
<dbReference type="InterPro" id="IPR006638">
    <property type="entry name" value="Elp3/MiaA/NifB-like_rSAM"/>
</dbReference>
<dbReference type="Pfam" id="PF01938">
    <property type="entry name" value="TRAM"/>
    <property type="match status" value="1"/>
</dbReference>
<feature type="binding site" evidence="13">
    <location>
        <position position="191"/>
    </location>
    <ligand>
        <name>[4Fe-4S] cluster</name>
        <dbReference type="ChEBI" id="CHEBI:49883"/>
        <label>2</label>
        <note>4Fe-4S-S-AdoMet</note>
    </ligand>
</feature>
<dbReference type="PROSITE" id="PS01278">
    <property type="entry name" value="MTTASE_RADICAL"/>
    <property type="match status" value="1"/>
</dbReference>
<keyword evidence="5 13" id="KW-0949">S-adenosyl-L-methionine</keyword>
<comment type="subcellular location">
    <subcellularLocation>
        <location evidence="13">Cytoplasm</location>
    </subcellularLocation>
</comment>
<dbReference type="NCBIfam" id="TIGR01574">
    <property type="entry name" value="miaB-methiolase"/>
    <property type="match status" value="1"/>
</dbReference>
<comment type="catalytic activity">
    <reaction evidence="13">
        <text>N(6)-dimethylallyladenosine(37) in tRNA + (sulfur carrier)-SH + AH2 + 2 S-adenosyl-L-methionine = 2-methylsulfanyl-N(6)-dimethylallyladenosine(37) in tRNA + (sulfur carrier)-H + 5'-deoxyadenosine + L-methionine + A + S-adenosyl-L-homocysteine + 2 H(+)</text>
        <dbReference type="Rhea" id="RHEA:37067"/>
        <dbReference type="Rhea" id="RHEA-COMP:10375"/>
        <dbReference type="Rhea" id="RHEA-COMP:10376"/>
        <dbReference type="Rhea" id="RHEA-COMP:14737"/>
        <dbReference type="Rhea" id="RHEA-COMP:14739"/>
        <dbReference type="ChEBI" id="CHEBI:13193"/>
        <dbReference type="ChEBI" id="CHEBI:15378"/>
        <dbReference type="ChEBI" id="CHEBI:17319"/>
        <dbReference type="ChEBI" id="CHEBI:17499"/>
        <dbReference type="ChEBI" id="CHEBI:29917"/>
        <dbReference type="ChEBI" id="CHEBI:57844"/>
        <dbReference type="ChEBI" id="CHEBI:57856"/>
        <dbReference type="ChEBI" id="CHEBI:59789"/>
        <dbReference type="ChEBI" id="CHEBI:64428"/>
        <dbReference type="ChEBI" id="CHEBI:74415"/>
        <dbReference type="ChEBI" id="CHEBI:74417"/>
        <dbReference type="EC" id="2.8.4.3"/>
    </reaction>
</comment>
<evidence type="ECO:0000259" key="15">
    <source>
        <dbReference type="PROSITE" id="PS51449"/>
    </source>
</evidence>
<accession>A0A1I1ABC9</accession>
<evidence type="ECO:0000256" key="1">
    <source>
        <dbReference type="ARBA" id="ARBA00003234"/>
    </source>
</evidence>
<dbReference type="GO" id="GO:0035597">
    <property type="term" value="F:tRNA-2-methylthio-N(6)-dimethylallyladenosine(37) synthase activity"/>
    <property type="evidence" value="ECO:0007669"/>
    <property type="project" value="UniProtKB-EC"/>
</dbReference>
<evidence type="ECO:0000256" key="7">
    <source>
        <dbReference type="ARBA" id="ARBA00023004"/>
    </source>
</evidence>
<feature type="binding site" evidence="13">
    <location>
        <position position="187"/>
    </location>
    <ligand>
        <name>[4Fe-4S] cluster</name>
        <dbReference type="ChEBI" id="CHEBI:49883"/>
        <label>2</label>
        <note>4Fe-4S-S-AdoMet</note>
    </ligand>
</feature>
<evidence type="ECO:0000256" key="13">
    <source>
        <dbReference type="HAMAP-Rule" id="MF_01864"/>
    </source>
</evidence>
<dbReference type="NCBIfam" id="TIGR00089">
    <property type="entry name" value="MiaB/RimO family radical SAM methylthiotransferase"/>
    <property type="match status" value="1"/>
</dbReference>
<keyword evidence="13" id="KW-0819">tRNA processing</keyword>
<evidence type="ECO:0000256" key="2">
    <source>
        <dbReference type="ARBA" id="ARBA00022485"/>
    </source>
</evidence>
<proteinExistence type="inferred from homology"/>
<evidence type="ECO:0000256" key="5">
    <source>
        <dbReference type="ARBA" id="ARBA00022691"/>
    </source>
</evidence>
<dbReference type="Pfam" id="PF00919">
    <property type="entry name" value="UPF0004"/>
    <property type="match status" value="1"/>
</dbReference>
<dbReference type="InterPro" id="IPR007197">
    <property type="entry name" value="rSAM"/>
</dbReference>
<dbReference type="PROSITE" id="PS51918">
    <property type="entry name" value="RADICAL_SAM"/>
    <property type="match status" value="1"/>
</dbReference>
<keyword evidence="18" id="KW-1185">Reference proteome</keyword>
<dbReference type="STRING" id="237018.SAMN04489723_107227"/>
<evidence type="ECO:0000256" key="12">
    <source>
        <dbReference type="ARBA" id="ARBA00081141"/>
    </source>
</evidence>
<comment type="function">
    <text evidence="1 13">Catalyzes the methylthiolation of N6-(dimethylallyl)adenosine (i(6)A), leading to the formation of 2-methylthio-N6-(dimethylallyl)adenosine (ms(2)i(6)A) at position 37 in tRNAs that read codons beginning with uridine.</text>
</comment>
<comment type="subunit">
    <text evidence="13">Monomer.</text>
</comment>
<dbReference type="SMART" id="SM00729">
    <property type="entry name" value="Elp3"/>
    <property type="match status" value="1"/>
</dbReference>
<dbReference type="GO" id="GO:0005829">
    <property type="term" value="C:cytosol"/>
    <property type="evidence" value="ECO:0007669"/>
    <property type="project" value="TreeGrafter"/>
</dbReference>
<dbReference type="EMBL" id="FOKK01000007">
    <property type="protein sequence ID" value="SFB33838.1"/>
    <property type="molecule type" value="Genomic_DNA"/>
</dbReference>
<dbReference type="GO" id="GO:0046872">
    <property type="term" value="F:metal ion binding"/>
    <property type="evidence" value="ECO:0007669"/>
    <property type="project" value="UniProtKB-KW"/>
</dbReference>
<dbReference type="SFLD" id="SFLDF00273">
    <property type="entry name" value="(dimethylallyl)adenosine_tRNA"/>
    <property type="match status" value="1"/>
</dbReference>
<keyword evidence="7 13" id="KW-0408">Iron</keyword>
<dbReference type="SUPFAM" id="SSF102114">
    <property type="entry name" value="Radical SAM enzymes"/>
    <property type="match status" value="1"/>
</dbReference>
<dbReference type="FunFam" id="3.80.30.20:FF:000001">
    <property type="entry name" value="tRNA-2-methylthio-N(6)-dimethylallyladenosine synthase 2"/>
    <property type="match status" value="1"/>
</dbReference>
<dbReference type="PROSITE" id="PS51449">
    <property type="entry name" value="MTTASE_N"/>
    <property type="match status" value="1"/>
</dbReference>
<dbReference type="Gene3D" id="3.80.30.20">
    <property type="entry name" value="tm_1862 like domain"/>
    <property type="match status" value="1"/>
</dbReference>
<keyword evidence="3 13" id="KW-0963">Cytoplasm</keyword>
<dbReference type="EC" id="2.8.4.3" evidence="9 13"/>
<feature type="domain" description="Radical SAM core" evidence="16">
    <location>
        <begin position="173"/>
        <end position="421"/>
    </location>
</feature>
<dbReference type="SFLD" id="SFLDG01082">
    <property type="entry name" value="B12-binding_domain_containing"/>
    <property type="match status" value="1"/>
</dbReference>
<comment type="similarity">
    <text evidence="13">Belongs to the methylthiotransferase family. MiaB subfamily.</text>
</comment>
<dbReference type="InterPro" id="IPR013848">
    <property type="entry name" value="Methylthiotransferase_N"/>
</dbReference>
<feature type="domain" description="MTTase N-terminal" evidence="15">
    <location>
        <begin position="33"/>
        <end position="149"/>
    </location>
</feature>
<dbReference type="GO" id="GO:0051539">
    <property type="term" value="F:4 iron, 4 sulfur cluster binding"/>
    <property type="evidence" value="ECO:0007669"/>
    <property type="project" value="UniProtKB-UniRule"/>
</dbReference>
<evidence type="ECO:0000256" key="11">
    <source>
        <dbReference type="ARBA" id="ARBA00080698"/>
    </source>
</evidence>
<keyword evidence="4 13" id="KW-0808">Transferase</keyword>
<evidence type="ECO:0000256" key="6">
    <source>
        <dbReference type="ARBA" id="ARBA00022723"/>
    </source>
</evidence>
<dbReference type="InterPro" id="IPR058240">
    <property type="entry name" value="rSAM_sf"/>
</dbReference>
<dbReference type="InterPro" id="IPR002792">
    <property type="entry name" value="TRAM_dom"/>
</dbReference>
<dbReference type="HAMAP" id="MF_01864">
    <property type="entry name" value="tRNA_metthiotr_MiaB"/>
    <property type="match status" value="1"/>
</dbReference>
<feature type="binding site" evidence="13">
    <location>
        <position position="194"/>
    </location>
    <ligand>
        <name>[4Fe-4S] cluster</name>
        <dbReference type="ChEBI" id="CHEBI:49883"/>
        <label>2</label>
        <note>4Fe-4S-S-AdoMet</note>
    </ligand>
</feature>
<evidence type="ECO:0000256" key="4">
    <source>
        <dbReference type="ARBA" id="ARBA00022679"/>
    </source>
</evidence>
<dbReference type="SFLD" id="SFLDG01061">
    <property type="entry name" value="methylthiotransferase"/>
    <property type="match status" value="1"/>
</dbReference>
<dbReference type="InterPro" id="IPR038135">
    <property type="entry name" value="Methylthiotransferase_N_sf"/>
</dbReference>
<dbReference type="InterPro" id="IPR006463">
    <property type="entry name" value="MiaB_methiolase"/>
</dbReference>
<evidence type="ECO:0000256" key="8">
    <source>
        <dbReference type="ARBA" id="ARBA00023014"/>
    </source>
</evidence>
<reference evidence="17 18" key="1">
    <citation type="submission" date="2016-10" db="EMBL/GenBank/DDBJ databases">
        <authorList>
            <person name="de Groot N.N."/>
        </authorList>
    </citation>
    <scope>NUCLEOTIDE SEQUENCE [LARGE SCALE GENOMIC DNA]</scope>
    <source>
        <strain evidence="17 18">DSM 23399</strain>
    </source>
</reference>
<keyword evidence="8 13" id="KW-0411">Iron-sulfur</keyword>
<dbReference type="SFLD" id="SFLDS00029">
    <property type="entry name" value="Radical_SAM"/>
    <property type="match status" value="1"/>
</dbReference>
<feature type="domain" description="TRAM" evidence="14">
    <location>
        <begin position="423"/>
        <end position="486"/>
    </location>
</feature>
<evidence type="ECO:0000259" key="16">
    <source>
        <dbReference type="PROSITE" id="PS51918"/>
    </source>
</evidence>
<organism evidence="17 18">
    <name type="scientific">Algoriphagus aquimarinus</name>
    <dbReference type="NCBI Taxonomy" id="237018"/>
    <lineage>
        <taxon>Bacteria</taxon>
        <taxon>Pseudomonadati</taxon>
        <taxon>Bacteroidota</taxon>
        <taxon>Cytophagia</taxon>
        <taxon>Cytophagales</taxon>
        <taxon>Cyclobacteriaceae</taxon>
        <taxon>Algoriphagus</taxon>
    </lineage>
</organism>
<evidence type="ECO:0000256" key="10">
    <source>
        <dbReference type="ARBA" id="ARBA00068570"/>
    </source>
</evidence>
<evidence type="ECO:0000256" key="3">
    <source>
        <dbReference type="ARBA" id="ARBA00022490"/>
    </source>
</evidence>
<feature type="binding site" evidence="13">
    <location>
        <position position="78"/>
    </location>
    <ligand>
        <name>[4Fe-4S] cluster</name>
        <dbReference type="ChEBI" id="CHEBI:49883"/>
        <label>1</label>
    </ligand>
</feature>
<name>A0A1I1ABC9_9BACT</name>
<feature type="binding site" evidence="13">
    <location>
        <position position="42"/>
    </location>
    <ligand>
        <name>[4Fe-4S] cluster</name>
        <dbReference type="ChEBI" id="CHEBI:49883"/>
        <label>1</label>
    </ligand>
</feature>
<dbReference type="FunFam" id="3.40.50.12160:FF:000003">
    <property type="entry name" value="CDK5 regulatory subunit-associated protein 1"/>
    <property type="match status" value="1"/>
</dbReference>
<dbReference type="InterPro" id="IPR020612">
    <property type="entry name" value="Methylthiotransferase_CS"/>
</dbReference>
<gene>
    <name evidence="13" type="primary">miaB</name>
    <name evidence="17" type="ORF">SAMN04489723_107227</name>
</gene>
<dbReference type="Pfam" id="PF04055">
    <property type="entry name" value="Radical_SAM"/>
    <property type="match status" value="1"/>
</dbReference>
<dbReference type="InterPro" id="IPR023404">
    <property type="entry name" value="rSAM_horseshoe"/>
</dbReference>
<dbReference type="InterPro" id="IPR005839">
    <property type="entry name" value="Methylthiotransferase"/>
</dbReference>
<dbReference type="AlphaFoldDB" id="A0A1I1ABC9"/>
<dbReference type="OrthoDB" id="9805215at2"/>
<protein>
    <recommendedName>
        <fullName evidence="10 13">tRNA-2-methylthio-N(6)-dimethylallyladenosine synthase</fullName>
        <ecNumber evidence="9 13">2.8.4.3</ecNumber>
    </recommendedName>
    <alternativeName>
        <fullName evidence="12 13">(Dimethylallyl)adenosine tRNA methylthiotransferase MiaB</fullName>
    </alternativeName>
    <alternativeName>
        <fullName evidence="11 13">tRNA-i(6)A37 methylthiotransferase</fullName>
    </alternativeName>
</protein>
<dbReference type="CDD" id="cd01335">
    <property type="entry name" value="Radical_SAM"/>
    <property type="match status" value="1"/>
</dbReference>
<dbReference type="RefSeq" id="WP_092897495.1">
    <property type="nucleotide sequence ID" value="NZ_FOKK01000007.1"/>
</dbReference>
<dbReference type="SFLD" id="SFLDF00413">
    <property type="entry name" value="CDK5RAP1"/>
    <property type="match status" value="1"/>
</dbReference>
<evidence type="ECO:0000259" key="14">
    <source>
        <dbReference type="PROSITE" id="PS50926"/>
    </source>
</evidence>
<evidence type="ECO:0000313" key="17">
    <source>
        <dbReference type="EMBL" id="SFB33838.1"/>
    </source>
</evidence>
<dbReference type="Proteomes" id="UP000198790">
    <property type="component" value="Unassembled WGS sequence"/>
</dbReference>
<keyword evidence="2 13" id="KW-0004">4Fe-4S</keyword>